<keyword evidence="3 13" id="KW-0732">Signal</keyword>
<evidence type="ECO:0000313" key="16">
    <source>
        <dbReference type="Proteomes" id="UP001202479"/>
    </source>
</evidence>
<proteinExistence type="inferred from homology"/>
<feature type="compositionally biased region" description="Polar residues" evidence="12">
    <location>
        <begin position="73"/>
        <end position="94"/>
    </location>
</feature>
<evidence type="ECO:0000256" key="6">
    <source>
        <dbReference type="ARBA" id="ARBA00023136"/>
    </source>
</evidence>
<evidence type="ECO:0000256" key="2">
    <source>
        <dbReference type="ARBA" id="ARBA00022692"/>
    </source>
</evidence>
<dbReference type="EMBL" id="JAHUZD010000021">
    <property type="protein sequence ID" value="KAI3406801.2"/>
    <property type="molecule type" value="Genomic_DNA"/>
</dbReference>
<evidence type="ECO:0000256" key="12">
    <source>
        <dbReference type="SAM" id="MobiDB-lite"/>
    </source>
</evidence>
<reference evidence="15" key="1">
    <citation type="journal article" date="2022" name="DNA Res.">
        <title>Genome analysis of five recently described species of the CUG-Ser clade uncovers Candida theae as a new hybrid lineage with pathogenic potential in the Candida parapsilosis species complex.</title>
        <authorList>
            <person name="Mixao V."/>
            <person name="Del Olmo V."/>
            <person name="Hegedusova E."/>
            <person name="Saus E."/>
            <person name="Pryszcz L."/>
            <person name="Cillingova A."/>
            <person name="Nosek J."/>
            <person name="Gabaldon T."/>
        </authorList>
    </citation>
    <scope>NUCLEOTIDE SEQUENCE</scope>
    <source>
        <strain evidence="15">CBS 10844</strain>
    </source>
</reference>
<feature type="coiled-coil region" evidence="11">
    <location>
        <begin position="310"/>
        <end position="338"/>
    </location>
</feature>
<comment type="similarity">
    <text evidence="8">Belongs to the SLP1 family.</text>
</comment>
<accession>A0AAI9T0V0</accession>
<evidence type="ECO:0000256" key="5">
    <source>
        <dbReference type="ARBA" id="ARBA00022989"/>
    </source>
</evidence>
<evidence type="ECO:0000256" key="10">
    <source>
        <dbReference type="ARBA" id="ARBA00075366"/>
    </source>
</evidence>
<dbReference type="GO" id="GO:0034975">
    <property type="term" value="P:protein folding in endoplasmic reticulum"/>
    <property type="evidence" value="ECO:0007669"/>
    <property type="project" value="TreeGrafter"/>
</dbReference>
<feature type="signal peptide" evidence="13">
    <location>
        <begin position="1"/>
        <end position="23"/>
    </location>
</feature>
<evidence type="ECO:0000256" key="1">
    <source>
        <dbReference type="ARBA" id="ARBA00004115"/>
    </source>
</evidence>
<dbReference type="PANTHER" id="PTHR12953:SF0">
    <property type="entry name" value="SUN DOMAIN-CONTAINING OSSIFICATION FACTOR"/>
    <property type="match status" value="1"/>
</dbReference>
<evidence type="ECO:0000256" key="4">
    <source>
        <dbReference type="ARBA" id="ARBA00022824"/>
    </source>
</evidence>
<keyword evidence="5" id="KW-1133">Transmembrane helix</keyword>
<dbReference type="GO" id="GO:0005789">
    <property type="term" value="C:endoplasmic reticulum membrane"/>
    <property type="evidence" value="ECO:0007669"/>
    <property type="project" value="UniProtKB-SubCell"/>
</dbReference>
<evidence type="ECO:0000259" key="14">
    <source>
        <dbReference type="PROSITE" id="PS51469"/>
    </source>
</evidence>
<evidence type="ECO:0000256" key="8">
    <source>
        <dbReference type="ARBA" id="ARBA00061226"/>
    </source>
</evidence>
<dbReference type="Pfam" id="PF07738">
    <property type="entry name" value="Sad1_UNC"/>
    <property type="match status" value="1"/>
</dbReference>
<dbReference type="AlphaFoldDB" id="A0AAI9T0V0"/>
<sequence length="595" mass="68038">MLKQWFRKVTLDAILFFSRLSQAEYTLTNISSPSNETLLVQDISPIKYPILVFEPEPLAQVSTISGGHLPRYSPTTVTTMDRSTPQENDTVSSNDSVIDNCHFMSFEEWKKQKKELVDVSMNISKNRTEMANSAVSMLSKNATIDNKTINNNTTTTTTTTTSSANGKIYKDKFNFASVDCGATVVETNAQAKGASAILRENKDTYLLNRCSIPNKYVIVELCQDILVGQVVLGNFEFFSSMFEDIRFSVSDRFPSSNWKELGQFKAQNIRDLQFFKIENPLIWARFLKLEILSHYGNEFYCPLSLLRVHGKTMIEELKEDEEKLKQEQDNVANEALQNEVSEKRQTIIDDESLLLNDSMNECPVILPHLRLNEFLEDINHTSEKLCLPQEEIVSSTATKLAATITTQESIYKNFMKRLQLLESNATLSLLYIEEQSKLLSMAFSNLEKRQTIHFNSLMNSVNSTLLHQLALFKDSYNQLHEQYGNLFKLQEKNYKQYLTDSIKQMRNSHNEMAFQKRVTIFNSLLIVCLLAYLVLTKDINIEVQDQNMEVGGVGGEGRGEKEEKLTLQLSERVIISNQRQETEPLNNSKTHSTEK</sequence>
<keyword evidence="11" id="KW-0175">Coiled coil</keyword>
<evidence type="ECO:0000256" key="9">
    <source>
        <dbReference type="ARBA" id="ARBA00064635"/>
    </source>
</evidence>
<dbReference type="PANTHER" id="PTHR12953">
    <property type="entry name" value="MEMBRANE PROTEIN CH1 RELATED"/>
    <property type="match status" value="1"/>
</dbReference>
<dbReference type="Proteomes" id="UP001202479">
    <property type="component" value="Unassembled WGS sequence"/>
</dbReference>
<gene>
    <name evidence="15" type="ORF">KGF56_000406</name>
</gene>
<dbReference type="FunFam" id="2.60.120.260:FF:000099">
    <property type="entry name" value="Uncharacterized protein, isoform C"/>
    <property type="match status" value="1"/>
</dbReference>
<name>A0AAI9T0V0_9ASCO</name>
<dbReference type="InterPro" id="IPR045120">
    <property type="entry name" value="Suco/Slp1-like"/>
</dbReference>
<feature type="region of interest" description="Disordered" evidence="12">
    <location>
        <begin position="72"/>
        <end position="94"/>
    </location>
</feature>
<comment type="subunit">
    <text evidence="9">Interacts with EMP65.</text>
</comment>
<dbReference type="GeneID" id="73378023"/>
<evidence type="ECO:0000256" key="3">
    <source>
        <dbReference type="ARBA" id="ARBA00022729"/>
    </source>
</evidence>
<keyword evidence="7" id="KW-0325">Glycoprotein</keyword>
<feature type="domain" description="SUN" evidence="14">
    <location>
        <begin position="150"/>
        <end position="313"/>
    </location>
</feature>
<keyword evidence="4" id="KW-0256">Endoplasmic reticulum</keyword>
<evidence type="ECO:0000313" key="15">
    <source>
        <dbReference type="EMBL" id="KAI3406801.2"/>
    </source>
</evidence>
<dbReference type="PROSITE" id="PS51469">
    <property type="entry name" value="SUN"/>
    <property type="match status" value="1"/>
</dbReference>
<dbReference type="Gene3D" id="2.60.120.260">
    <property type="entry name" value="Galactose-binding domain-like"/>
    <property type="match status" value="1"/>
</dbReference>
<keyword evidence="6" id="KW-0472">Membrane</keyword>
<dbReference type="InterPro" id="IPR012919">
    <property type="entry name" value="SUN_dom"/>
</dbReference>
<evidence type="ECO:0000256" key="13">
    <source>
        <dbReference type="SAM" id="SignalP"/>
    </source>
</evidence>
<keyword evidence="16" id="KW-1185">Reference proteome</keyword>
<comment type="caution">
    <text evidence="15">The sequence shown here is derived from an EMBL/GenBank/DDBJ whole genome shotgun (WGS) entry which is preliminary data.</text>
</comment>
<evidence type="ECO:0000256" key="7">
    <source>
        <dbReference type="ARBA" id="ARBA00023180"/>
    </source>
</evidence>
<keyword evidence="2" id="KW-0812">Transmembrane</keyword>
<comment type="subcellular location">
    <subcellularLocation>
        <location evidence="1">Endoplasmic reticulum membrane</location>
        <topology evidence="1">Single-pass type I membrane protein</topology>
    </subcellularLocation>
</comment>
<evidence type="ECO:0000256" key="11">
    <source>
        <dbReference type="SAM" id="Coils"/>
    </source>
</evidence>
<feature type="chain" id="PRO_5042566313" description="SUN-like protein 1" evidence="13">
    <location>
        <begin position="24"/>
        <end position="595"/>
    </location>
</feature>
<dbReference type="RefSeq" id="XP_049182546.1">
    <property type="nucleotide sequence ID" value="XM_049325440.1"/>
</dbReference>
<protein>
    <recommendedName>
        <fullName evidence="10">SUN-like protein 1</fullName>
    </recommendedName>
</protein>
<organism evidence="15 16">
    <name type="scientific">Candida oxycetoniae</name>
    <dbReference type="NCBI Taxonomy" id="497107"/>
    <lineage>
        <taxon>Eukaryota</taxon>
        <taxon>Fungi</taxon>
        <taxon>Dikarya</taxon>
        <taxon>Ascomycota</taxon>
        <taxon>Saccharomycotina</taxon>
        <taxon>Pichiomycetes</taxon>
        <taxon>Debaryomycetaceae</taxon>
        <taxon>Candida/Lodderomyces clade</taxon>
        <taxon>Candida</taxon>
    </lineage>
</organism>
<feature type="region of interest" description="Disordered" evidence="12">
    <location>
        <begin position="575"/>
        <end position="595"/>
    </location>
</feature>